<dbReference type="AlphaFoldDB" id="W9V0H2"/>
<name>W9V0H2_9GAMM</name>
<dbReference type="Proteomes" id="UP000019464">
    <property type="component" value="Unassembled WGS sequence"/>
</dbReference>
<keyword evidence="3" id="KW-1185">Reference proteome</keyword>
<comment type="caution">
    <text evidence="2">The sequence shown here is derived from an EMBL/GenBank/DDBJ whole genome shotgun (WGS) entry which is preliminary data.</text>
</comment>
<proteinExistence type="predicted"/>
<dbReference type="STRING" id="1229521.D791_02520"/>
<evidence type="ECO:0000256" key="1">
    <source>
        <dbReference type="SAM" id="Phobius"/>
    </source>
</evidence>
<keyword evidence="1" id="KW-0812">Transmembrane</keyword>
<evidence type="ECO:0008006" key="4">
    <source>
        <dbReference type="Google" id="ProtNLM"/>
    </source>
</evidence>
<dbReference type="OrthoDB" id="6113878at2"/>
<dbReference type="EMBL" id="AONB01000013">
    <property type="protein sequence ID" value="EXJ10456.1"/>
    <property type="molecule type" value="Genomic_DNA"/>
</dbReference>
<gene>
    <name evidence="2" type="ORF">D791_02520</name>
</gene>
<protein>
    <recommendedName>
        <fullName evidence="4">Peptidase M16 inactive domain protein</fullName>
    </recommendedName>
</protein>
<keyword evidence="1" id="KW-0472">Membrane</keyword>
<dbReference type="RefSeq" id="WP_157682341.1">
    <property type="nucleotide sequence ID" value="NZ_AONB01000013.1"/>
</dbReference>
<evidence type="ECO:0000313" key="2">
    <source>
        <dbReference type="EMBL" id="EXJ10456.1"/>
    </source>
</evidence>
<reference evidence="2 3" key="2">
    <citation type="journal article" date="2015" name="Syst. Appl. Microbiol.">
        <title>Nitrincola nitratireducens sp. nov. isolated from a haloalkaline crater lake.</title>
        <authorList>
            <person name="Singh A."/>
            <person name="Vaidya B."/>
            <person name="Tanuku N.R."/>
            <person name="Pinnaka A.K."/>
        </authorList>
    </citation>
    <scope>NUCLEOTIDE SEQUENCE [LARGE SCALE GENOMIC DNA]</scope>
    <source>
        <strain evidence="2 3">AK23</strain>
    </source>
</reference>
<keyword evidence="1" id="KW-1133">Transmembrane helix</keyword>
<accession>W9V0H2</accession>
<feature type="transmembrane region" description="Helical" evidence="1">
    <location>
        <begin position="14"/>
        <end position="32"/>
    </location>
</feature>
<reference evidence="3" key="1">
    <citation type="submission" date="2012-11" db="EMBL/GenBank/DDBJ databases">
        <authorList>
            <person name="Singh A."/>
            <person name="Pinnaka A.K."/>
            <person name="Vaidya B."/>
        </authorList>
    </citation>
    <scope>NUCLEOTIDE SEQUENCE [LARGE SCALE GENOMIC DNA]</scope>
    <source>
        <strain evidence="3">AK23</strain>
    </source>
</reference>
<sequence>MSSSEYKPIFNRRYLYWLMWFVAIAIVLLSATGREKPKPLDRVVFHANPPHYVLPLTTDRVRVRLPLPTSLALSETALAQQNALIDALGQRILQQDLQVWLQKQKAEVYLERFQTHLVIQLEFESLPETQSLSEFWLLLTQPPETDWQHLQTRALAQARLTLQGAESRLLSAAAVWLSAQPSSWRSVSELYQDTFAHAEGRYHLSGNLHGNRVSDAVVPKQANTLERPAAADLRLEGYQSEFFHLKAWPLAPSHRVEDWVASRLAALYLQEWIHSQAGEFRLLWQPSESMGYLIMYQSAQSANALNNFAQVDINTLMPLVTSMLDTAKANLTATLEQQTSAELGMLAWLDLMTRFNWPPDAYQLALSTIQQTDLNTLHNWMLDNLSNDHLLNLSLHPY</sequence>
<organism evidence="2 3">
    <name type="scientific">Nitrincola nitratireducens</name>
    <dbReference type="NCBI Taxonomy" id="1229521"/>
    <lineage>
        <taxon>Bacteria</taxon>
        <taxon>Pseudomonadati</taxon>
        <taxon>Pseudomonadota</taxon>
        <taxon>Gammaproteobacteria</taxon>
        <taxon>Oceanospirillales</taxon>
        <taxon>Oceanospirillaceae</taxon>
        <taxon>Nitrincola</taxon>
    </lineage>
</organism>
<evidence type="ECO:0000313" key="3">
    <source>
        <dbReference type="Proteomes" id="UP000019464"/>
    </source>
</evidence>